<dbReference type="PANTHER" id="PTHR30482">
    <property type="entry name" value="HIGH-AFFINITY BRANCHED-CHAIN AMINO ACID TRANSPORT SYSTEM PERMEASE"/>
    <property type="match status" value="1"/>
</dbReference>
<comment type="subcellular location">
    <subcellularLocation>
        <location evidence="1">Cell membrane</location>
        <topology evidence="1">Multi-pass membrane protein</topology>
    </subcellularLocation>
</comment>
<reference evidence="9" key="1">
    <citation type="journal article" date="2019" name="Int. J. Syst. Evol. Microbiol.">
        <title>The Global Catalogue of Microorganisms (GCM) 10K type strain sequencing project: providing services to taxonomists for standard genome sequencing and annotation.</title>
        <authorList>
            <consortium name="The Broad Institute Genomics Platform"/>
            <consortium name="The Broad Institute Genome Sequencing Center for Infectious Disease"/>
            <person name="Wu L."/>
            <person name="Ma J."/>
        </authorList>
    </citation>
    <scope>NUCLEOTIDE SEQUENCE [LARGE SCALE GENOMIC DNA]</scope>
    <source>
        <strain evidence="9">JCM 18532</strain>
    </source>
</reference>
<feature type="transmembrane region" description="Helical" evidence="7">
    <location>
        <begin position="100"/>
        <end position="120"/>
    </location>
</feature>
<gene>
    <name evidence="8" type="ORF">GCM10023350_43080</name>
</gene>
<evidence type="ECO:0000313" key="8">
    <source>
        <dbReference type="EMBL" id="GAA4753198.1"/>
    </source>
</evidence>
<feature type="transmembrane region" description="Helical" evidence="7">
    <location>
        <begin position="330"/>
        <end position="352"/>
    </location>
</feature>
<feature type="transmembrane region" description="Helical" evidence="7">
    <location>
        <begin position="189"/>
        <end position="208"/>
    </location>
</feature>
<dbReference type="RefSeq" id="WP_345529107.1">
    <property type="nucleotide sequence ID" value="NZ_BAABKN010000028.1"/>
</dbReference>
<organism evidence="8 9">
    <name type="scientific">Nocardioides endophyticus</name>
    <dbReference type="NCBI Taxonomy" id="1353775"/>
    <lineage>
        <taxon>Bacteria</taxon>
        <taxon>Bacillati</taxon>
        <taxon>Actinomycetota</taxon>
        <taxon>Actinomycetes</taxon>
        <taxon>Propionibacteriales</taxon>
        <taxon>Nocardioidaceae</taxon>
        <taxon>Nocardioides</taxon>
    </lineage>
</organism>
<feature type="transmembrane region" description="Helical" evidence="7">
    <location>
        <begin position="12"/>
        <end position="31"/>
    </location>
</feature>
<feature type="transmembrane region" description="Helical" evidence="7">
    <location>
        <begin position="37"/>
        <end position="55"/>
    </location>
</feature>
<dbReference type="Proteomes" id="UP001499882">
    <property type="component" value="Unassembled WGS sequence"/>
</dbReference>
<dbReference type="EMBL" id="BAABKN010000028">
    <property type="protein sequence ID" value="GAA4753198.1"/>
    <property type="molecule type" value="Genomic_DNA"/>
</dbReference>
<protein>
    <submittedName>
        <fullName evidence="8">Branched-chain amino acid ABC transporter permease</fullName>
    </submittedName>
</protein>
<feature type="compositionally biased region" description="Low complexity" evidence="6">
    <location>
        <begin position="360"/>
        <end position="369"/>
    </location>
</feature>
<dbReference type="CDD" id="cd06581">
    <property type="entry name" value="TM_PBP1_LivM_like"/>
    <property type="match status" value="1"/>
</dbReference>
<feature type="transmembrane region" description="Helical" evidence="7">
    <location>
        <begin position="62"/>
        <end position="80"/>
    </location>
</feature>
<dbReference type="PANTHER" id="PTHR30482:SF5">
    <property type="entry name" value="ABC TRANSPORTER PERMEASE PROTEIN"/>
    <property type="match status" value="1"/>
</dbReference>
<name>A0ABP8ZD81_9ACTN</name>
<dbReference type="Pfam" id="PF02653">
    <property type="entry name" value="BPD_transp_2"/>
    <property type="match status" value="1"/>
</dbReference>
<evidence type="ECO:0000256" key="2">
    <source>
        <dbReference type="ARBA" id="ARBA00022475"/>
    </source>
</evidence>
<comment type="caution">
    <text evidence="8">The sequence shown here is derived from an EMBL/GenBank/DDBJ whole genome shotgun (WGS) entry which is preliminary data.</text>
</comment>
<sequence length="383" mass="39934">MSENLTASRQWATRLLVSASVVVVLIAPLYLDQFWLQLGFFCFAAAVGTLGLNLLTGIAGLLSLAHGFFLAVGAYAYVFLAGGSEEGISGALVGAGLPSWLAAILAVGVAGFAGLLFSPISGRLRGIYLGVASLALIFIGQHVLHNYESVTGGFYGRDVPTLSLFGFTFAETDPVLMVLGVPFGREERLWYLGAAILLVAYVFARNIVAGRTGRAMQLVRDNEVAASSMGIDVRHYKASAFVLSSIYAGAAGVLIVLALGRAVPDYFGLALSISYLIMVVIGGLGSLPGSVAGAFFVVALPEVLNHYATSLPFLSQPGGDGVSAVQFSEYLYGLLVVAVILFIPRGLAGVFASVRGRAAPRSAPASDGAQLEPQSSERPHLPA</sequence>
<evidence type="ECO:0000256" key="3">
    <source>
        <dbReference type="ARBA" id="ARBA00022692"/>
    </source>
</evidence>
<keyword evidence="3 7" id="KW-0812">Transmembrane</keyword>
<feature type="transmembrane region" description="Helical" evidence="7">
    <location>
        <begin position="266"/>
        <end position="284"/>
    </location>
</feature>
<evidence type="ECO:0000256" key="1">
    <source>
        <dbReference type="ARBA" id="ARBA00004651"/>
    </source>
</evidence>
<feature type="transmembrane region" description="Helical" evidence="7">
    <location>
        <begin position="238"/>
        <end position="260"/>
    </location>
</feature>
<keyword evidence="9" id="KW-1185">Reference proteome</keyword>
<keyword evidence="2" id="KW-1003">Cell membrane</keyword>
<feature type="region of interest" description="Disordered" evidence="6">
    <location>
        <begin position="360"/>
        <end position="383"/>
    </location>
</feature>
<dbReference type="InterPro" id="IPR001851">
    <property type="entry name" value="ABC_transp_permease"/>
</dbReference>
<accession>A0ABP8ZD81</accession>
<evidence type="ECO:0000256" key="5">
    <source>
        <dbReference type="ARBA" id="ARBA00023136"/>
    </source>
</evidence>
<dbReference type="InterPro" id="IPR043428">
    <property type="entry name" value="LivM-like"/>
</dbReference>
<keyword evidence="4 7" id="KW-1133">Transmembrane helix</keyword>
<feature type="transmembrane region" description="Helical" evidence="7">
    <location>
        <begin position="127"/>
        <end position="144"/>
    </location>
</feature>
<keyword evidence="5 7" id="KW-0472">Membrane</keyword>
<evidence type="ECO:0000256" key="6">
    <source>
        <dbReference type="SAM" id="MobiDB-lite"/>
    </source>
</evidence>
<proteinExistence type="predicted"/>
<evidence type="ECO:0000256" key="7">
    <source>
        <dbReference type="SAM" id="Phobius"/>
    </source>
</evidence>
<evidence type="ECO:0000313" key="9">
    <source>
        <dbReference type="Proteomes" id="UP001499882"/>
    </source>
</evidence>
<evidence type="ECO:0000256" key="4">
    <source>
        <dbReference type="ARBA" id="ARBA00022989"/>
    </source>
</evidence>